<keyword evidence="3" id="KW-1185">Reference proteome</keyword>
<comment type="caution">
    <text evidence="2">The sequence shown here is derived from an EMBL/GenBank/DDBJ whole genome shotgun (WGS) entry which is preliminary data.</text>
</comment>
<feature type="compositionally biased region" description="Low complexity" evidence="1">
    <location>
        <begin position="98"/>
        <end position="114"/>
    </location>
</feature>
<name>A0A5C5FU42_9BASI</name>
<reference evidence="2 3" key="1">
    <citation type="submission" date="2019-03" db="EMBL/GenBank/DDBJ databases">
        <title>Rhodosporidium diobovatum UCD-FST 08-225 genome sequencing, assembly, and annotation.</title>
        <authorList>
            <person name="Fakankun I.U."/>
            <person name="Fristensky B."/>
            <person name="Levin D.B."/>
        </authorList>
    </citation>
    <scope>NUCLEOTIDE SEQUENCE [LARGE SCALE GENOMIC DNA]</scope>
    <source>
        <strain evidence="2 3">UCD-FST 08-225</strain>
    </source>
</reference>
<feature type="region of interest" description="Disordered" evidence="1">
    <location>
        <begin position="87"/>
        <end position="143"/>
    </location>
</feature>
<feature type="region of interest" description="Disordered" evidence="1">
    <location>
        <begin position="31"/>
        <end position="67"/>
    </location>
</feature>
<evidence type="ECO:0000313" key="3">
    <source>
        <dbReference type="Proteomes" id="UP000311382"/>
    </source>
</evidence>
<accession>A0A5C5FU42</accession>
<gene>
    <name evidence="2" type="ORF">DMC30DRAFT_399530</name>
</gene>
<dbReference type="OrthoDB" id="10574355at2759"/>
<dbReference type="AlphaFoldDB" id="A0A5C5FU42"/>
<evidence type="ECO:0000256" key="1">
    <source>
        <dbReference type="SAM" id="MobiDB-lite"/>
    </source>
</evidence>
<organism evidence="2 3">
    <name type="scientific">Rhodotorula diobovata</name>
    <dbReference type="NCBI Taxonomy" id="5288"/>
    <lineage>
        <taxon>Eukaryota</taxon>
        <taxon>Fungi</taxon>
        <taxon>Dikarya</taxon>
        <taxon>Basidiomycota</taxon>
        <taxon>Pucciniomycotina</taxon>
        <taxon>Microbotryomycetes</taxon>
        <taxon>Sporidiobolales</taxon>
        <taxon>Sporidiobolaceae</taxon>
        <taxon>Rhodotorula</taxon>
    </lineage>
</organism>
<dbReference type="EMBL" id="SOZI01000085">
    <property type="protein sequence ID" value="TNY19786.1"/>
    <property type="molecule type" value="Genomic_DNA"/>
</dbReference>
<feature type="compositionally biased region" description="Low complexity" evidence="1">
    <location>
        <begin position="31"/>
        <end position="46"/>
    </location>
</feature>
<proteinExistence type="predicted"/>
<protein>
    <submittedName>
        <fullName evidence="2">Uncharacterized protein</fullName>
    </submittedName>
</protein>
<evidence type="ECO:0000313" key="2">
    <source>
        <dbReference type="EMBL" id="TNY19786.1"/>
    </source>
</evidence>
<sequence length="191" mass="20637">MAPSTAFASALGPLHHAHPSTAASHTLFGLFRSSSSSSDSHPSSCSRPTKRTKKASPLPLRISTPVLQSTTNASVCAPAYTAAFEAPRRFRRDEGDFPSSSSSSSSSASSERSASPPPPPYHRASFLDVDVEDDSDDSHLAVTALEDRPLVDAEQVERRMARWDAERRLCQEEEVLKVDGRMDTGLRLLGL</sequence>
<dbReference type="Proteomes" id="UP000311382">
    <property type="component" value="Unassembled WGS sequence"/>
</dbReference>